<keyword evidence="3" id="KW-1185">Reference proteome</keyword>
<sequence length="153" mass="18239">MEYYDFDSIFRQEKETLYPTLVNSSTTRIKRKRIAKKVRKRVLIGRFSPAFINEKRVELEKCRDLLRFLMANPLIEYTDGVKQWTAPDPIKIGSKVSVMLYTPRLWCCFGEVIDIEYREITMFKVRYEADGIVQQQLLPDYCVTLEEESEFFL</sequence>
<name>A0A182TDL8_9DIPT</name>
<dbReference type="Proteomes" id="UP000075902">
    <property type="component" value="Unassembled WGS sequence"/>
</dbReference>
<feature type="domain" description="DIRP" evidence="1">
    <location>
        <begin position="6"/>
        <end position="102"/>
    </location>
</feature>
<reference evidence="3" key="1">
    <citation type="submission" date="2014-01" db="EMBL/GenBank/DDBJ databases">
        <title>The Genome Sequence of Anopheles melas CM1001059_A (V2).</title>
        <authorList>
            <consortium name="The Broad Institute Genomics Platform"/>
            <person name="Neafsey D.E."/>
            <person name="Besansky N."/>
            <person name="Howell P."/>
            <person name="Walton C."/>
            <person name="Young S.K."/>
            <person name="Zeng Q."/>
            <person name="Gargeya S."/>
            <person name="Fitzgerald M."/>
            <person name="Haas B."/>
            <person name="Abouelleil A."/>
            <person name="Allen A.W."/>
            <person name="Alvarado L."/>
            <person name="Arachchi H.M."/>
            <person name="Berlin A.M."/>
            <person name="Chapman S.B."/>
            <person name="Gainer-Dewar J."/>
            <person name="Goldberg J."/>
            <person name="Griggs A."/>
            <person name="Gujja S."/>
            <person name="Hansen M."/>
            <person name="Howarth C."/>
            <person name="Imamovic A."/>
            <person name="Ireland A."/>
            <person name="Larimer J."/>
            <person name="McCowan C."/>
            <person name="Murphy C."/>
            <person name="Pearson M."/>
            <person name="Poon T.W."/>
            <person name="Priest M."/>
            <person name="Roberts A."/>
            <person name="Saif S."/>
            <person name="Shea T."/>
            <person name="Sisk P."/>
            <person name="Sykes S."/>
            <person name="Wortman J."/>
            <person name="Nusbaum C."/>
            <person name="Birren B."/>
        </authorList>
    </citation>
    <scope>NUCLEOTIDE SEQUENCE [LARGE SCALE GENOMIC DNA]</scope>
    <source>
        <strain evidence="3">CM1001059</strain>
    </source>
</reference>
<dbReference type="AlphaFoldDB" id="A0A182TDL8"/>
<dbReference type="InterPro" id="IPR033471">
    <property type="entry name" value="DIRP"/>
</dbReference>
<dbReference type="EnsemblMetazoa" id="AMEC000418-RA">
    <property type="protein sequence ID" value="AMEC000418-PA"/>
    <property type="gene ID" value="AMEC000418"/>
</dbReference>
<evidence type="ECO:0000313" key="3">
    <source>
        <dbReference type="Proteomes" id="UP000075902"/>
    </source>
</evidence>
<dbReference type="SMART" id="SM01135">
    <property type="entry name" value="DIRP"/>
    <property type="match status" value="1"/>
</dbReference>
<dbReference type="VEuPathDB" id="VectorBase:AMEC000418"/>
<proteinExistence type="predicted"/>
<accession>A0A182TDL8</accession>
<dbReference type="Pfam" id="PF06584">
    <property type="entry name" value="DIRP"/>
    <property type="match status" value="1"/>
</dbReference>
<organism evidence="2 3">
    <name type="scientific">Anopheles melas</name>
    <dbReference type="NCBI Taxonomy" id="34690"/>
    <lineage>
        <taxon>Eukaryota</taxon>
        <taxon>Metazoa</taxon>
        <taxon>Ecdysozoa</taxon>
        <taxon>Arthropoda</taxon>
        <taxon>Hexapoda</taxon>
        <taxon>Insecta</taxon>
        <taxon>Pterygota</taxon>
        <taxon>Neoptera</taxon>
        <taxon>Endopterygota</taxon>
        <taxon>Diptera</taxon>
        <taxon>Nematocera</taxon>
        <taxon>Culicoidea</taxon>
        <taxon>Culicidae</taxon>
        <taxon>Anophelinae</taxon>
        <taxon>Anopheles</taxon>
    </lineage>
</organism>
<reference evidence="2" key="2">
    <citation type="submission" date="2020-05" db="UniProtKB">
        <authorList>
            <consortium name="EnsemblMetazoa"/>
        </authorList>
    </citation>
    <scope>IDENTIFICATION</scope>
    <source>
        <strain evidence="2">CM1001059</strain>
    </source>
</reference>
<evidence type="ECO:0000313" key="2">
    <source>
        <dbReference type="EnsemblMetazoa" id="AMEC000418-PA"/>
    </source>
</evidence>
<evidence type="ECO:0000259" key="1">
    <source>
        <dbReference type="SMART" id="SM01135"/>
    </source>
</evidence>
<protein>
    <submittedName>
        <fullName evidence="2">DIRP domain-containing protein</fullName>
    </submittedName>
</protein>